<dbReference type="OrthoDB" id="117988at2"/>
<gene>
    <name evidence="1" type="ORF">SAMN05443244_2712</name>
</gene>
<protein>
    <submittedName>
        <fullName evidence="1">Uncharacterized protein</fullName>
    </submittedName>
</protein>
<accession>A0A1H4PYI2</accession>
<reference evidence="1 2" key="1">
    <citation type="submission" date="2016-10" db="EMBL/GenBank/DDBJ databases">
        <authorList>
            <person name="de Groot N.N."/>
        </authorList>
    </citation>
    <scope>NUCLEOTIDE SEQUENCE [LARGE SCALE GENOMIC DNA]</scope>
    <source>
        <strain evidence="1 2">AB35.6</strain>
    </source>
</reference>
<sequence length="192" mass="21482">MQGTFRLPNATHSVDRGRSIDRAFSPLKALRLTLGDTAQMTPETDPHQAPASVEELDAFLRAFEAGSLPKSRWTHEGHLVAGAHYVYLFGEARAMGHMRDRVRAYNQAIGGVNSATSGYHETLTRMWIGVLVRLLRASHGTSRLAFVQLAVERYGPRRDLHALLYDFDVVKDQRARAMWVEPTGGWPDLLDS</sequence>
<name>A0A1H4PYI2_9BACT</name>
<evidence type="ECO:0000313" key="1">
    <source>
        <dbReference type="EMBL" id="SEC12364.1"/>
    </source>
</evidence>
<dbReference type="Proteomes" id="UP000182409">
    <property type="component" value="Unassembled WGS sequence"/>
</dbReference>
<dbReference type="AlphaFoldDB" id="A0A1H4PYI2"/>
<dbReference type="EMBL" id="FNSD01000001">
    <property type="protein sequence ID" value="SEC12364.1"/>
    <property type="molecule type" value="Genomic_DNA"/>
</dbReference>
<proteinExistence type="predicted"/>
<evidence type="ECO:0000313" key="2">
    <source>
        <dbReference type="Proteomes" id="UP000182409"/>
    </source>
</evidence>
<organism evidence="1 2">
    <name type="scientific">Terriglobus roseus</name>
    <dbReference type="NCBI Taxonomy" id="392734"/>
    <lineage>
        <taxon>Bacteria</taxon>
        <taxon>Pseudomonadati</taxon>
        <taxon>Acidobacteriota</taxon>
        <taxon>Terriglobia</taxon>
        <taxon>Terriglobales</taxon>
        <taxon>Acidobacteriaceae</taxon>
        <taxon>Terriglobus</taxon>
    </lineage>
</organism>